<organism evidence="1 2">
    <name type="scientific">Ceratopteris richardii</name>
    <name type="common">Triangle waterfern</name>
    <dbReference type="NCBI Taxonomy" id="49495"/>
    <lineage>
        <taxon>Eukaryota</taxon>
        <taxon>Viridiplantae</taxon>
        <taxon>Streptophyta</taxon>
        <taxon>Embryophyta</taxon>
        <taxon>Tracheophyta</taxon>
        <taxon>Polypodiopsida</taxon>
        <taxon>Polypodiidae</taxon>
        <taxon>Polypodiales</taxon>
        <taxon>Pteridineae</taxon>
        <taxon>Pteridaceae</taxon>
        <taxon>Parkerioideae</taxon>
        <taxon>Ceratopteris</taxon>
    </lineage>
</organism>
<evidence type="ECO:0000313" key="2">
    <source>
        <dbReference type="Proteomes" id="UP000825935"/>
    </source>
</evidence>
<protein>
    <submittedName>
        <fullName evidence="1">Uncharacterized protein</fullName>
    </submittedName>
</protein>
<gene>
    <name evidence="1" type="ORF">KP509_21G054100</name>
</gene>
<accession>A0A8T2SBX4</accession>
<reference evidence="1" key="1">
    <citation type="submission" date="2021-08" db="EMBL/GenBank/DDBJ databases">
        <title>WGS assembly of Ceratopteris richardii.</title>
        <authorList>
            <person name="Marchant D.B."/>
            <person name="Chen G."/>
            <person name="Jenkins J."/>
            <person name="Shu S."/>
            <person name="Leebens-Mack J."/>
            <person name="Grimwood J."/>
            <person name="Schmutz J."/>
            <person name="Soltis P."/>
            <person name="Soltis D."/>
            <person name="Chen Z.-H."/>
        </authorList>
    </citation>
    <scope>NUCLEOTIDE SEQUENCE</scope>
    <source>
        <strain evidence="1">Whitten #5841</strain>
        <tissue evidence="1">Leaf</tissue>
    </source>
</reference>
<comment type="caution">
    <text evidence="1">The sequence shown here is derived from an EMBL/GenBank/DDBJ whole genome shotgun (WGS) entry which is preliminary data.</text>
</comment>
<evidence type="ECO:0000313" key="1">
    <source>
        <dbReference type="EMBL" id="KAH7315540.1"/>
    </source>
</evidence>
<sequence length="125" mass="13844">MIAYINDSRIIKSVSSLISESLSTTKEEEGSAKASIHAVCSFFSMFWLQKQGAPETSTQRLGSGSTRYRNNHACYVTLVIQRDGLPSDLLCNSMAQQSKSFQSYVRLGFAVQRALAFVVLLNKLL</sequence>
<dbReference type="EMBL" id="CM035426">
    <property type="protein sequence ID" value="KAH7315540.1"/>
    <property type="molecule type" value="Genomic_DNA"/>
</dbReference>
<keyword evidence="2" id="KW-1185">Reference proteome</keyword>
<dbReference type="Proteomes" id="UP000825935">
    <property type="component" value="Chromosome 21"/>
</dbReference>
<name>A0A8T2SBX4_CERRI</name>
<dbReference type="AlphaFoldDB" id="A0A8T2SBX4"/>
<proteinExistence type="predicted"/>